<organism evidence="1">
    <name type="scientific">Wuchereria bancrofti</name>
    <dbReference type="NCBI Taxonomy" id="6293"/>
    <lineage>
        <taxon>Eukaryota</taxon>
        <taxon>Metazoa</taxon>
        <taxon>Ecdysozoa</taxon>
        <taxon>Nematoda</taxon>
        <taxon>Chromadorea</taxon>
        <taxon>Rhabditida</taxon>
        <taxon>Spirurina</taxon>
        <taxon>Spiruromorpha</taxon>
        <taxon>Filarioidea</taxon>
        <taxon>Onchocercidae</taxon>
        <taxon>Wuchereria</taxon>
    </lineage>
</organism>
<sequence length="87" mass="9804">MSTLNPVDLSKHSLLNSKPAHATLTACDTAGVIIGIRVNSHTFLEMQIILLRKFAEVPRLTWLIALYSSGLFYFGTNENTVSEYLYW</sequence>
<dbReference type="Pfam" id="PF23408">
    <property type="entry name" value="TMEM126_like"/>
    <property type="match status" value="1"/>
</dbReference>
<proteinExistence type="predicted"/>
<accession>A0A1I8EVZ8</accession>
<evidence type="ECO:0000313" key="1">
    <source>
        <dbReference type="WBParaSite" id="maker-PairedContig_5819-snap-gene-0.5-mRNA-1"/>
    </source>
</evidence>
<dbReference type="InterPro" id="IPR057591">
    <property type="entry name" value="TMEM126-like"/>
</dbReference>
<dbReference type="AlphaFoldDB" id="A0A1I8EVZ8"/>
<name>A0A1I8EVZ8_WUCBA</name>
<reference evidence="1" key="1">
    <citation type="submission" date="2016-11" db="UniProtKB">
        <authorList>
            <consortium name="WormBaseParasite"/>
        </authorList>
    </citation>
    <scope>IDENTIFICATION</scope>
    <source>
        <strain evidence="1">pt0022</strain>
    </source>
</reference>
<dbReference type="WBParaSite" id="maker-PairedContig_5819-snap-gene-0.5-mRNA-1">
    <property type="protein sequence ID" value="maker-PairedContig_5819-snap-gene-0.5-mRNA-1"/>
    <property type="gene ID" value="maker-PairedContig_5819-snap-gene-0.5"/>
</dbReference>
<protein>
    <submittedName>
        <fullName evidence="1">Uncharacterized protein</fullName>
    </submittedName>
</protein>